<gene>
    <name evidence="1" type="ORF">BS47DRAFT_1402219</name>
</gene>
<organism evidence="1 2">
    <name type="scientific">Hydnum rufescens UP504</name>
    <dbReference type="NCBI Taxonomy" id="1448309"/>
    <lineage>
        <taxon>Eukaryota</taxon>
        <taxon>Fungi</taxon>
        <taxon>Dikarya</taxon>
        <taxon>Basidiomycota</taxon>
        <taxon>Agaricomycotina</taxon>
        <taxon>Agaricomycetes</taxon>
        <taxon>Cantharellales</taxon>
        <taxon>Hydnaceae</taxon>
        <taxon>Hydnum</taxon>
    </lineage>
</organism>
<evidence type="ECO:0000313" key="2">
    <source>
        <dbReference type="Proteomes" id="UP000886523"/>
    </source>
</evidence>
<reference evidence="1" key="1">
    <citation type="journal article" date="2020" name="Nat. Commun.">
        <title>Large-scale genome sequencing of mycorrhizal fungi provides insights into the early evolution of symbiotic traits.</title>
        <authorList>
            <person name="Miyauchi S."/>
            <person name="Kiss E."/>
            <person name="Kuo A."/>
            <person name="Drula E."/>
            <person name="Kohler A."/>
            <person name="Sanchez-Garcia M."/>
            <person name="Morin E."/>
            <person name="Andreopoulos B."/>
            <person name="Barry K.W."/>
            <person name="Bonito G."/>
            <person name="Buee M."/>
            <person name="Carver A."/>
            <person name="Chen C."/>
            <person name="Cichocki N."/>
            <person name="Clum A."/>
            <person name="Culley D."/>
            <person name="Crous P.W."/>
            <person name="Fauchery L."/>
            <person name="Girlanda M."/>
            <person name="Hayes R.D."/>
            <person name="Keri Z."/>
            <person name="LaButti K."/>
            <person name="Lipzen A."/>
            <person name="Lombard V."/>
            <person name="Magnuson J."/>
            <person name="Maillard F."/>
            <person name="Murat C."/>
            <person name="Nolan M."/>
            <person name="Ohm R.A."/>
            <person name="Pangilinan J."/>
            <person name="Pereira M.F."/>
            <person name="Perotto S."/>
            <person name="Peter M."/>
            <person name="Pfister S."/>
            <person name="Riley R."/>
            <person name="Sitrit Y."/>
            <person name="Stielow J.B."/>
            <person name="Szollosi G."/>
            <person name="Zifcakova L."/>
            <person name="Stursova M."/>
            <person name="Spatafora J.W."/>
            <person name="Tedersoo L."/>
            <person name="Vaario L.M."/>
            <person name="Yamada A."/>
            <person name="Yan M."/>
            <person name="Wang P."/>
            <person name="Xu J."/>
            <person name="Bruns T."/>
            <person name="Baldrian P."/>
            <person name="Vilgalys R."/>
            <person name="Dunand C."/>
            <person name="Henrissat B."/>
            <person name="Grigoriev I.V."/>
            <person name="Hibbett D."/>
            <person name="Nagy L.G."/>
            <person name="Martin F.M."/>
        </authorList>
    </citation>
    <scope>NUCLEOTIDE SEQUENCE</scope>
    <source>
        <strain evidence="1">UP504</strain>
    </source>
</reference>
<name>A0A9P6DLW5_9AGAM</name>
<keyword evidence="2" id="KW-1185">Reference proteome</keyword>
<dbReference type="Proteomes" id="UP000886523">
    <property type="component" value="Unassembled WGS sequence"/>
</dbReference>
<evidence type="ECO:0000313" key="1">
    <source>
        <dbReference type="EMBL" id="KAF9503634.1"/>
    </source>
</evidence>
<dbReference type="AlphaFoldDB" id="A0A9P6DLW5"/>
<proteinExistence type="predicted"/>
<sequence length="195" mass="21713">MSTTQEEAFLATEHTGLGSCRPLPPVDIVGPISIQAQPEALNAKTLVCHDNSFHPKKHLRVLDINPQILFFSREGRADFEVAVIMKLDFDGRFRAEIDVAAFLRFQRGEEVGGLEAESTTGLGWVETQNGKGGMNVMAGRRKDLETHFENIQPYPSRKSLHALQTLRLLDLSPQPGPHFGTTVADFSLDVRRFET</sequence>
<dbReference type="EMBL" id="MU129323">
    <property type="protein sequence ID" value="KAF9503634.1"/>
    <property type="molecule type" value="Genomic_DNA"/>
</dbReference>
<accession>A0A9P6DLW5</accession>
<comment type="caution">
    <text evidence="1">The sequence shown here is derived from an EMBL/GenBank/DDBJ whole genome shotgun (WGS) entry which is preliminary data.</text>
</comment>
<protein>
    <submittedName>
        <fullName evidence="1">Uncharacterized protein</fullName>
    </submittedName>
</protein>